<keyword evidence="3" id="KW-1185">Reference proteome</keyword>
<name>A0A0L0FSU8_9EUKA</name>
<proteinExistence type="predicted"/>
<dbReference type="AlphaFoldDB" id="A0A0L0FSU8"/>
<dbReference type="EMBL" id="KQ242233">
    <property type="protein sequence ID" value="KNC79860.1"/>
    <property type="molecule type" value="Genomic_DNA"/>
</dbReference>
<accession>A0A0L0FSU8</accession>
<feature type="compositionally biased region" description="Basic and acidic residues" evidence="1">
    <location>
        <begin position="37"/>
        <end position="53"/>
    </location>
</feature>
<evidence type="ECO:0000256" key="1">
    <source>
        <dbReference type="SAM" id="MobiDB-lite"/>
    </source>
</evidence>
<gene>
    <name evidence="2" type="ORF">SARC_07767</name>
</gene>
<dbReference type="Proteomes" id="UP000054560">
    <property type="component" value="Unassembled WGS sequence"/>
</dbReference>
<dbReference type="GeneID" id="25908271"/>
<evidence type="ECO:0000313" key="3">
    <source>
        <dbReference type="Proteomes" id="UP000054560"/>
    </source>
</evidence>
<reference evidence="2 3" key="1">
    <citation type="submission" date="2011-02" db="EMBL/GenBank/DDBJ databases">
        <title>The Genome Sequence of Sphaeroforma arctica JP610.</title>
        <authorList>
            <consortium name="The Broad Institute Genome Sequencing Platform"/>
            <person name="Russ C."/>
            <person name="Cuomo C."/>
            <person name="Young S.K."/>
            <person name="Zeng Q."/>
            <person name="Gargeya S."/>
            <person name="Alvarado L."/>
            <person name="Berlin A."/>
            <person name="Chapman S.B."/>
            <person name="Chen Z."/>
            <person name="Freedman E."/>
            <person name="Gellesch M."/>
            <person name="Goldberg J."/>
            <person name="Griggs A."/>
            <person name="Gujja S."/>
            <person name="Heilman E."/>
            <person name="Heiman D."/>
            <person name="Howarth C."/>
            <person name="Mehta T."/>
            <person name="Neiman D."/>
            <person name="Pearson M."/>
            <person name="Roberts A."/>
            <person name="Saif S."/>
            <person name="Shea T."/>
            <person name="Shenoy N."/>
            <person name="Sisk P."/>
            <person name="Stolte C."/>
            <person name="Sykes S."/>
            <person name="White J."/>
            <person name="Yandava C."/>
            <person name="Burger G."/>
            <person name="Gray M.W."/>
            <person name="Holland P.W.H."/>
            <person name="King N."/>
            <person name="Lang F.B.F."/>
            <person name="Roger A.J."/>
            <person name="Ruiz-Trillo I."/>
            <person name="Haas B."/>
            <person name="Nusbaum C."/>
            <person name="Birren B."/>
        </authorList>
    </citation>
    <scope>NUCLEOTIDE SEQUENCE [LARGE SCALE GENOMIC DNA]</scope>
    <source>
        <strain evidence="2 3">JP610</strain>
    </source>
</reference>
<feature type="compositionally biased region" description="Basic and acidic residues" evidence="1">
    <location>
        <begin position="1"/>
        <end position="14"/>
    </location>
</feature>
<feature type="region of interest" description="Disordered" evidence="1">
    <location>
        <begin position="1"/>
        <end position="99"/>
    </location>
</feature>
<sequence length="99" mass="11052">MPREFRMGHDKCDGSNEASGRNYCPVEGDNENNKSNYPHDHGPPLRTKTDLDNKSQLAAGTRVHTGNIVWDSHIPSQQERLASRKSSRIPPSGLTKLRS</sequence>
<evidence type="ECO:0000313" key="2">
    <source>
        <dbReference type="EMBL" id="KNC79860.1"/>
    </source>
</evidence>
<dbReference type="RefSeq" id="XP_014153762.1">
    <property type="nucleotide sequence ID" value="XM_014298287.1"/>
</dbReference>
<organism evidence="2 3">
    <name type="scientific">Sphaeroforma arctica JP610</name>
    <dbReference type="NCBI Taxonomy" id="667725"/>
    <lineage>
        <taxon>Eukaryota</taxon>
        <taxon>Ichthyosporea</taxon>
        <taxon>Ichthyophonida</taxon>
        <taxon>Sphaeroforma</taxon>
    </lineage>
</organism>
<protein>
    <submittedName>
        <fullName evidence="2">Uncharacterized protein</fullName>
    </submittedName>
</protein>